<keyword evidence="1" id="KW-0378">Hydrolase</keyword>
<dbReference type="KEGG" id="mesg:MLAUSG7_0139"/>
<dbReference type="GeneID" id="65882948"/>
<dbReference type="REBASE" id="508513">
    <property type="entry name" value="MspSG7ORF138P"/>
</dbReference>
<reference evidence="1 2" key="1">
    <citation type="submission" date="2020-04" db="EMBL/GenBank/DDBJ databases">
        <authorList>
            <consortium name="Genoscope - CEA"/>
            <person name="William W."/>
        </authorList>
    </citation>
    <scope>NUCLEOTIDE SEQUENCE [LARGE SCALE GENOMIC DNA]</scope>
    <source>
        <strain evidence="1 2">SG7</strain>
    </source>
</reference>
<gene>
    <name evidence="1" type="primary">mjaIR</name>
    <name evidence="1" type="ORF">MLAUSG7_0139</name>
</gene>
<keyword evidence="2" id="KW-1185">Reference proteome</keyword>
<dbReference type="EMBL" id="LR792632">
    <property type="protein sequence ID" value="CAB3287312.1"/>
    <property type="molecule type" value="Genomic_DNA"/>
</dbReference>
<dbReference type="GO" id="GO:0009307">
    <property type="term" value="P:DNA restriction-modification system"/>
    <property type="evidence" value="ECO:0007669"/>
    <property type="project" value="InterPro"/>
</dbReference>
<proteinExistence type="predicted"/>
<evidence type="ECO:0000313" key="2">
    <source>
        <dbReference type="Proteomes" id="UP000679213"/>
    </source>
</evidence>
<name>A0A8D6SW54_9EURY</name>
<dbReference type="EC" id="3.1.21.4" evidence="1"/>
<dbReference type="Pfam" id="PF09568">
    <property type="entry name" value="RE_MjaI"/>
    <property type="match status" value="1"/>
</dbReference>
<dbReference type="GO" id="GO:0003677">
    <property type="term" value="F:DNA binding"/>
    <property type="evidence" value="ECO:0007669"/>
    <property type="project" value="InterPro"/>
</dbReference>
<protein>
    <submittedName>
        <fullName evidence="1">Type-2 restriction enzyme MjaI</fullName>
        <ecNumber evidence="1">3.1.21.4</ecNumber>
    </submittedName>
</protein>
<dbReference type="AlphaFoldDB" id="A0A8D6SW54"/>
<accession>A0A8D6SW54</accession>
<dbReference type="RefSeq" id="WP_214400074.1">
    <property type="nucleotide sequence ID" value="NZ_LR792632.1"/>
</dbReference>
<organism evidence="1 2">
    <name type="scientific">Methanocaldococcus lauensis</name>
    <dbReference type="NCBI Taxonomy" id="2546128"/>
    <lineage>
        <taxon>Archaea</taxon>
        <taxon>Methanobacteriati</taxon>
        <taxon>Methanobacteriota</taxon>
        <taxon>Methanomada group</taxon>
        <taxon>Methanococci</taxon>
        <taxon>Methanococcales</taxon>
        <taxon>Methanocaldococcaceae</taxon>
        <taxon>Methanocaldococcus</taxon>
    </lineage>
</organism>
<dbReference type="GO" id="GO:0009036">
    <property type="term" value="F:type II site-specific deoxyribonuclease activity"/>
    <property type="evidence" value="ECO:0007669"/>
    <property type="project" value="UniProtKB-EC"/>
</dbReference>
<dbReference type="Proteomes" id="UP000679213">
    <property type="component" value="Chromosome I"/>
</dbReference>
<dbReference type="InterPro" id="IPR019068">
    <property type="entry name" value="Restrct_endonuc_II_MjaI"/>
</dbReference>
<evidence type="ECO:0000313" key="1">
    <source>
        <dbReference type="EMBL" id="CAB3287312.1"/>
    </source>
</evidence>
<sequence length="201" mass="23415">MQKGKTKLKYDEVRDLLSLPNPEFPKYASQLINLANIYSQATRPKNVGQMSELMKEFKANGGKTFEDWKKWYLSKYPNAIDEATKKIMEKINDFKKVLNELDEKTIRKWVEDLILVKTFMGLNLQEAILKKVAEEMGKSYRLSTPDEESKGIDGYIGDIPVSIKPSSYLQEKHLKEELKGKIIIYQKKKNEIEIDYSDLLR</sequence>